<evidence type="ECO:0000259" key="4">
    <source>
        <dbReference type="Pfam" id="PF16077"/>
    </source>
</evidence>
<dbReference type="Pfam" id="PF16077">
    <property type="entry name" value="Spaetzle"/>
    <property type="match status" value="1"/>
</dbReference>
<dbReference type="GO" id="GO:0005615">
    <property type="term" value="C:extracellular space"/>
    <property type="evidence" value="ECO:0007669"/>
    <property type="project" value="UniProtKB-ARBA"/>
</dbReference>
<dbReference type="InterPro" id="IPR032104">
    <property type="entry name" value="Spaetzle"/>
</dbReference>
<dbReference type="GO" id="GO:0045087">
    <property type="term" value="P:innate immune response"/>
    <property type="evidence" value="ECO:0007669"/>
    <property type="project" value="TreeGrafter"/>
</dbReference>
<dbReference type="Gene3D" id="2.10.90.10">
    <property type="entry name" value="Cystine-knot cytokines"/>
    <property type="match status" value="1"/>
</dbReference>
<dbReference type="SUPFAM" id="SSF57501">
    <property type="entry name" value="Cystine-knot cytokines"/>
    <property type="match status" value="1"/>
</dbReference>
<keyword evidence="2" id="KW-1015">Disulfide bond</keyword>
<keyword evidence="3" id="KW-0325">Glycoprotein</keyword>
<proteinExistence type="predicted"/>
<organism evidence="5">
    <name type="scientific">Octopus bimaculoides</name>
    <name type="common">California two-spotted octopus</name>
    <dbReference type="NCBI Taxonomy" id="37653"/>
    <lineage>
        <taxon>Eukaryota</taxon>
        <taxon>Metazoa</taxon>
        <taxon>Spiralia</taxon>
        <taxon>Lophotrochozoa</taxon>
        <taxon>Mollusca</taxon>
        <taxon>Cephalopoda</taxon>
        <taxon>Coleoidea</taxon>
        <taxon>Octopodiformes</taxon>
        <taxon>Octopoda</taxon>
        <taxon>Incirrata</taxon>
        <taxon>Octopodidae</taxon>
        <taxon>Octopus</taxon>
    </lineage>
</organism>
<dbReference type="EMBL" id="KQ425111">
    <property type="protein sequence ID" value="KOF69957.1"/>
    <property type="molecule type" value="Genomic_DNA"/>
</dbReference>
<dbReference type="GO" id="GO:0005121">
    <property type="term" value="F:Toll binding"/>
    <property type="evidence" value="ECO:0007669"/>
    <property type="project" value="TreeGrafter"/>
</dbReference>
<dbReference type="PANTHER" id="PTHR23199:SF12">
    <property type="entry name" value="NEUROTROPHIN 1-RELATED"/>
    <property type="match status" value="1"/>
</dbReference>
<keyword evidence="1" id="KW-0732">Signal</keyword>
<evidence type="ECO:0000256" key="1">
    <source>
        <dbReference type="ARBA" id="ARBA00022729"/>
    </source>
</evidence>
<gene>
    <name evidence="5" type="ORF">OCBIM_22003800mg</name>
</gene>
<dbReference type="InterPro" id="IPR029034">
    <property type="entry name" value="Cystine-knot_cytokine"/>
</dbReference>
<accession>A0A0L8FYX5</accession>
<dbReference type="PANTHER" id="PTHR23199">
    <property type="entry name" value="NEUROTROPHIN 1-RELATED"/>
    <property type="match status" value="1"/>
</dbReference>
<dbReference type="InterPro" id="IPR052444">
    <property type="entry name" value="Spz/Toll_ligand-like"/>
</dbReference>
<reference evidence="5" key="1">
    <citation type="submission" date="2015-07" db="EMBL/GenBank/DDBJ databases">
        <title>MeaNS - Measles Nucleotide Surveillance Program.</title>
        <authorList>
            <person name="Tran T."/>
            <person name="Druce J."/>
        </authorList>
    </citation>
    <scope>NUCLEOTIDE SEQUENCE</scope>
    <source>
        <strain evidence="5">UCB-OBI-ISO-001</strain>
        <tissue evidence="5">Gonad</tissue>
    </source>
</reference>
<evidence type="ECO:0000313" key="5">
    <source>
        <dbReference type="EMBL" id="KOF69957.1"/>
    </source>
</evidence>
<evidence type="ECO:0000256" key="3">
    <source>
        <dbReference type="ARBA" id="ARBA00023180"/>
    </source>
</evidence>
<evidence type="ECO:0000256" key="2">
    <source>
        <dbReference type="ARBA" id="ARBA00023157"/>
    </source>
</evidence>
<feature type="domain" description="Spaetzle" evidence="4">
    <location>
        <begin position="13"/>
        <end position="105"/>
    </location>
</feature>
<sequence>MKQPRDTEKWLPCCPYFVQEVALKSGVTRTGRFVNVYETKDLTQQFELVVCTKASINKPCRFIPKNMKSVCVQRYAYQHAIVTEMDYRRLHYDFIKVKAGCECVVTH</sequence>
<dbReference type="AlphaFoldDB" id="A0A0L8FYX5"/>
<dbReference type="GO" id="GO:0008083">
    <property type="term" value="F:growth factor activity"/>
    <property type="evidence" value="ECO:0007669"/>
    <property type="project" value="TreeGrafter"/>
</dbReference>
<dbReference type="OrthoDB" id="6381819at2759"/>
<dbReference type="GO" id="GO:0021556">
    <property type="term" value="P:central nervous system formation"/>
    <property type="evidence" value="ECO:0007669"/>
    <property type="project" value="TreeGrafter"/>
</dbReference>
<protein>
    <recommendedName>
        <fullName evidence="4">Spaetzle domain-containing protein</fullName>
    </recommendedName>
</protein>
<name>A0A0L8FYX5_OCTBM</name>